<dbReference type="Gene3D" id="3.40.1580.10">
    <property type="entry name" value="SMI1/KNR4-like"/>
    <property type="match status" value="1"/>
</dbReference>
<name>F0SGU0_RUBBR</name>
<keyword evidence="1" id="KW-1133">Transmembrane helix</keyword>
<dbReference type="KEGG" id="pbs:Plabr_0750"/>
<accession>F0SGU0</accession>
<dbReference type="RefSeq" id="WP_013627115.1">
    <property type="nucleotide sequence ID" value="NC_015174.1"/>
</dbReference>
<dbReference type="Proteomes" id="UP000006860">
    <property type="component" value="Chromosome"/>
</dbReference>
<evidence type="ECO:0000256" key="1">
    <source>
        <dbReference type="SAM" id="Phobius"/>
    </source>
</evidence>
<dbReference type="SUPFAM" id="SSF160631">
    <property type="entry name" value="SMI1/KNR4-like"/>
    <property type="match status" value="1"/>
</dbReference>
<dbReference type="InterPro" id="IPR037883">
    <property type="entry name" value="Knr4/Smi1-like_sf"/>
</dbReference>
<dbReference type="EMBL" id="CP002546">
    <property type="protein sequence ID" value="ADY58375.1"/>
    <property type="molecule type" value="Genomic_DNA"/>
</dbReference>
<evidence type="ECO:0000313" key="3">
    <source>
        <dbReference type="EMBL" id="ADY58375.1"/>
    </source>
</evidence>
<feature type="transmembrane region" description="Helical" evidence="1">
    <location>
        <begin position="12"/>
        <end position="33"/>
    </location>
</feature>
<keyword evidence="4" id="KW-1185">Reference proteome</keyword>
<reference evidence="4" key="1">
    <citation type="submission" date="2011-02" db="EMBL/GenBank/DDBJ databases">
        <title>The complete genome of Planctomyces brasiliensis DSM 5305.</title>
        <authorList>
            <person name="Lucas S."/>
            <person name="Copeland A."/>
            <person name="Lapidus A."/>
            <person name="Bruce D."/>
            <person name="Goodwin L."/>
            <person name="Pitluck S."/>
            <person name="Kyrpides N."/>
            <person name="Mavromatis K."/>
            <person name="Pagani I."/>
            <person name="Ivanova N."/>
            <person name="Ovchinnikova G."/>
            <person name="Lu M."/>
            <person name="Detter J.C."/>
            <person name="Han C."/>
            <person name="Land M."/>
            <person name="Hauser L."/>
            <person name="Markowitz V."/>
            <person name="Cheng J.-F."/>
            <person name="Hugenholtz P."/>
            <person name="Woyke T."/>
            <person name="Wu D."/>
            <person name="Tindall B."/>
            <person name="Pomrenke H.G."/>
            <person name="Brambilla E."/>
            <person name="Klenk H.-P."/>
            <person name="Eisen J.A."/>
        </authorList>
    </citation>
    <scope>NUCLEOTIDE SEQUENCE [LARGE SCALE GENOMIC DNA]</scope>
    <source>
        <strain evidence="4">ATCC 49424 / DSM 5305 / JCM 21570 / IAM 15109 / NBRC 103401 / IFAM 1448</strain>
    </source>
</reference>
<dbReference type="OrthoDB" id="2633244at2"/>
<evidence type="ECO:0000313" key="4">
    <source>
        <dbReference type="Proteomes" id="UP000006860"/>
    </source>
</evidence>
<proteinExistence type="predicted"/>
<dbReference type="Pfam" id="PF09346">
    <property type="entry name" value="SMI1_KNR4"/>
    <property type="match status" value="1"/>
</dbReference>
<sequence>MNANLLSFLTEFAYTIALPVAIICLFFGLLTRARQRSADYSRRFLQRLANPDFAFVERHFGCALPDRLKQLYADTEELNRSGFEIVPPKEQDDTEPVYVAFYEPADEESLKYRFHDGDTYFAFANDGCGNDYMIDPHEPDPPVLYHDHETGEVTPVAARFSEFMSWERREPKDEA</sequence>
<organism evidence="3 4">
    <name type="scientific">Rubinisphaera brasiliensis (strain ATCC 49424 / DSM 5305 / JCM 21570 / IAM 15109 / NBRC 103401 / IFAM 1448)</name>
    <name type="common">Planctomyces brasiliensis</name>
    <dbReference type="NCBI Taxonomy" id="756272"/>
    <lineage>
        <taxon>Bacteria</taxon>
        <taxon>Pseudomonadati</taxon>
        <taxon>Planctomycetota</taxon>
        <taxon>Planctomycetia</taxon>
        <taxon>Planctomycetales</taxon>
        <taxon>Planctomycetaceae</taxon>
        <taxon>Rubinisphaera</taxon>
    </lineage>
</organism>
<dbReference type="HOGENOM" id="CLU_1531431_0_0_0"/>
<feature type="domain" description="Knr4/Smi1-like" evidence="2">
    <location>
        <begin position="53"/>
        <end position="165"/>
    </location>
</feature>
<evidence type="ECO:0000259" key="2">
    <source>
        <dbReference type="Pfam" id="PF09346"/>
    </source>
</evidence>
<dbReference type="AlphaFoldDB" id="F0SGU0"/>
<dbReference type="InterPro" id="IPR018958">
    <property type="entry name" value="Knr4/Smi1-like_dom"/>
</dbReference>
<keyword evidence="1" id="KW-0812">Transmembrane</keyword>
<gene>
    <name evidence="3" type="ordered locus">Plabr_0750</name>
</gene>
<protein>
    <submittedName>
        <fullName evidence="3">Cell wall assembly/cell proliferation coordinating protein, KNR4</fullName>
    </submittedName>
</protein>
<keyword evidence="1" id="KW-0472">Membrane</keyword>